<dbReference type="CDD" id="cd00306">
    <property type="entry name" value="Peptidases_S8_S53"/>
    <property type="match status" value="1"/>
</dbReference>
<dbReference type="Pfam" id="PF24476">
    <property type="entry name" value="DUF7580"/>
    <property type="match status" value="1"/>
</dbReference>
<dbReference type="EMBL" id="JAACFV010000195">
    <property type="protein sequence ID" value="KAF7503135.1"/>
    <property type="molecule type" value="Genomic_DNA"/>
</dbReference>
<evidence type="ECO:0000256" key="4">
    <source>
        <dbReference type="ARBA" id="ARBA00022801"/>
    </source>
</evidence>
<keyword evidence="6" id="KW-0865">Zymogen</keyword>
<evidence type="ECO:0000259" key="8">
    <source>
        <dbReference type="Pfam" id="PF00082"/>
    </source>
</evidence>
<keyword evidence="4 7" id="KW-0378">Hydrolase</keyword>
<dbReference type="OrthoDB" id="206201at2759"/>
<name>A0A8H7AD97_9EURO</name>
<feature type="active site" description="Charge relay system" evidence="7">
    <location>
        <position position="632"/>
    </location>
</feature>
<accession>A0A8H7AD97</accession>
<feature type="active site" description="Charge relay system" evidence="7">
    <location>
        <position position="798"/>
    </location>
</feature>
<evidence type="ECO:0000256" key="1">
    <source>
        <dbReference type="ARBA" id="ARBA00011073"/>
    </source>
</evidence>
<evidence type="ECO:0000313" key="10">
    <source>
        <dbReference type="EMBL" id="KAF7503135.1"/>
    </source>
</evidence>
<dbReference type="InterPro" id="IPR015500">
    <property type="entry name" value="Peptidase_S8_subtilisin-rel"/>
</dbReference>
<feature type="active site" description="Charge relay system" evidence="7">
    <location>
        <position position="585"/>
    </location>
</feature>
<dbReference type="PANTHER" id="PTHR43399">
    <property type="entry name" value="SUBTILISIN-RELATED"/>
    <property type="match status" value="1"/>
</dbReference>
<dbReference type="PANTHER" id="PTHR43399:SF4">
    <property type="entry name" value="CELL WALL-ASSOCIATED PROTEASE"/>
    <property type="match status" value="1"/>
</dbReference>
<dbReference type="PROSITE" id="PS51892">
    <property type="entry name" value="SUBTILASE"/>
    <property type="match status" value="1"/>
</dbReference>
<feature type="domain" description="Peptidase S8/S53" evidence="8">
    <location>
        <begin position="577"/>
        <end position="815"/>
    </location>
</feature>
<evidence type="ECO:0000256" key="6">
    <source>
        <dbReference type="ARBA" id="ARBA00023145"/>
    </source>
</evidence>
<dbReference type="InterPro" id="IPR051048">
    <property type="entry name" value="Peptidase_S8/S53_subtilisin"/>
</dbReference>
<evidence type="ECO:0000256" key="7">
    <source>
        <dbReference type="PROSITE-ProRule" id="PRU01240"/>
    </source>
</evidence>
<evidence type="ECO:0000256" key="2">
    <source>
        <dbReference type="ARBA" id="ARBA00022670"/>
    </source>
</evidence>
<organism evidence="10 11">
    <name type="scientific">Endocarpon pusillum</name>
    <dbReference type="NCBI Taxonomy" id="364733"/>
    <lineage>
        <taxon>Eukaryota</taxon>
        <taxon>Fungi</taxon>
        <taxon>Dikarya</taxon>
        <taxon>Ascomycota</taxon>
        <taxon>Pezizomycotina</taxon>
        <taxon>Eurotiomycetes</taxon>
        <taxon>Chaetothyriomycetidae</taxon>
        <taxon>Verrucariales</taxon>
        <taxon>Verrucariaceae</taxon>
        <taxon>Endocarpon</taxon>
    </lineage>
</organism>
<dbReference type="GO" id="GO:0004252">
    <property type="term" value="F:serine-type endopeptidase activity"/>
    <property type="evidence" value="ECO:0007669"/>
    <property type="project" value="UniProtKB-UniRule"/>
</dbReference>
<sequence length="879" mass="98578">MSFDYFEEVWVNDNWEDDELIADAAGEIAEATQQCISQPGGLYKAFHNTINSIKLFRFNAFIKTASIEEQSGAMSEMNDVISQTLGQHATTQSTAQSVRSFKLQLISDPGSPPNQAAIKNVTEYLSLRDTSSDDVSQPSKDTKNHRSAMRFELEEYSESVTTALHDTFYTGAYLPCTCSGKGRVVCLSEDYICALRLDGYQHVPGDDNHCFFDSVIAGKDDESYQWTPVQFQLLRKTREGVRVGLPADPLDVRNGSSTHKVSFKALDDFCTILTWSIRCWRIHVSKSVETHRFCWGIEKSFPNIFPPQGAPMLLSTALEQDELSARHKVFLAFTISKAFWQYYDSDWMKVEWSLETIQLLRTSSLESEAPFLKIRSAESEDSTYREHESDGTSGGVPHLHPYPYVLNLGLLLVQLGSITHDKTTITANATQLTGAKKNNEICISCCNEISADSAWPTIKLPAKDKLRYRRIVKECLPTPEVPKPLFEEHLNAVERRLALKDYVVRPLFELFQDMADPDGTAFQPPNLAQSNEPPVLQAEDGANKVSKNRSDLASDWLNNITNSWLHHHVSATIEKFKKPKIAIIDTGFDGRARFVDRKLKKRLNMLLATEMMEYNWKDYWQSETLPQDNDGHGTAMLSIVHRIAPFADVCVARIAGKDEDLKRDPKMTSNNLAKAILWAVEEQDADIVSLSLGWEQEQSVDRSRVISNAISKALSHRNQNLLIFAAASNWGGSKHELFPAEHQTVFSIRATNTKGKHEEFNPSLPKRGGKVFGTLGLEVPASNRGNLAPQYINRTGTSVATAVAAGIAAIVLGYINIHDEKGSWGNIRMFKGFQSLLYKLSTEPEVRKRFITLDNHSKEEDQVNFETALSSSSNSKQGK</sequence>
<dbReference type="GO" id="GO:0006508">
    <property type="term" value="P:proteolysis"/>
    <property type="evidence" value="ECO:0007669"/>
    <property type="project" value="UniProtKB-KW"/>
</dbReference>
<comment type="similarity">
    <text evidence="1 7">Belongs to the peptidase S8 family.</text>
</comment>
<dbReference type="Proteomes" id="UP000606974">
    <property type="component" value="Unassembled WGS sequence"/>
</dbReference>
<evidence type="ECO:0008006" key="12">
    <source>
        <dbReference type="Google" id="ProtNLM"/>
    </source>
</evidence>
<dbReference type="AlphaFoldDB" id="A0A8H7AD97"/>
<dbReference type="InterPro" id="IPR036852">
    <property type="entry name" value="Peptidase_S8/S53_dom_sf"/>
</dbReference>
<keyword evidence="11" id="KW-1185">Reference proteome</keyword>
<gene>
    <name evidence="10" type="ORF">GJ744_004277</name>
</gene>
<dbReference type="Gene3D" id="3.40.50.200">
    <property type="entry name" value="Peptidase S8/S53 domain"/>
    <property type="match status" value="1"/>
</dbReference>
<reference evidence="10" key="1">
    <citation type="submission" date="2020-02" db="EMBL/GenBank/DDBJ databases">
        <authorList>
            <person name="Palmer J.M."/>
        </authorList>
    </citation>
    <scope>NUCLEOTIDE SEQUENCE</scope>
    <source>
        <strain evidence="10">EPUS1.4</strain>
        <tissue evidence="10">Thallus</tissue>
    </source>
</reference>
<feature type="domain" description="DUF7580" evidence="9">
    <location>
        <begin position="319"/>
        <end position="478"/>
    </location>
</feature>
<dbReference type="Pfam" id="PF00082">
    <property type="entry name" value="Peptidase_S8"/>
    <property type="match status" value="1"/>
</dbReference>
<dbReference type="PRINTS" id="PR00723">
    <property type="entry name" value="SUBTILISIN"/>
</dbReference>
<evidence type="ECO:0000256" key="5">
    <source>
        <dbReference type="ARBA" id="ARBA00022825"/>
    </source>
</evidence>
<evidence type="ECO:0000313" key="11">
    <source>
        <dbReference type="Proteomes" id="UP000606974"/>
    </source>
</evidence>
<dbReference type="InterPro" id="IPR056002">
    <property type="entry name" value="DUF7580"/>
</dbReference>
<proteinExistence type="inferred from homology"/>
<protein>
    <recommendedName>
        <fullName evidence="12">Peptidase S8/S53 domain-containing protein</fullName>
    </recommendedName>
</protein>
<keyword evidence="2 7" id="KW-0645">Protease</keyword>
<dbReference type="InterPro" id="IPR000209">
    <property type="entry name" value="Peptidase_S8/S53_dom"/>
</dbReference>
<keyword evidence="3" id="KW-0732">Signal</keyword>
<evidence type="ECO:0000256" key="3">
    <source>
        <dbReference type="ARBA" id="ARBA00022729"/>
    </source>
</evidence>
<keyword evidence="5 7" id="KW-0720">Serine protease</keyword>
<evidence type="ECO:0000259" key="9">
    <source>
        <dbReference type="Pfam" id="PF24476"/>
    </source>
</evidence>
<dbReference type="SUPFAM" id="SSF52743">
    <property type="entry name" value="Subtilisin-like"/>
    <property type="match status" value="1"/>
</dbReference>
<comment type="caution">
    <text evidence="10">The sequence shown here is derived from an EMBL/GenBank/DDBJ whole genome shotgun (WGS) entry which is preliminary data.</text>
</comment>